<evidence type="ECO:0000256" key="1">
    <source>
        <dbReference type="ARBA" id="ARBA00010688"/>
    </source>
</evidence>
<reference evidence="5 6" key="1">
    <citation type="submission" date="2020-08" db="EMBL/GenBank/DDBJ databases">
        <title>Genomic Encyclopedia of Type Strains, Phase IV (KMG-IV): sequencing the most valuable type-strain genomes for metagenomic binning, comparative biology and taxonomic classification.</title>
        <authorList>
            <person name="Goeker M."/>
        </authorList>
    </citation>
    <scope>NUCLEOTIDE SEQUENCE [LARGE SCALE GENOMIC DNA]</scope>
    <source>
        <strain evidence="5 6">DSM 29853</strain>
    </source>
</reference>
<dbReference type="InterPro" id="IPR029056">
    <property type="entry name" value="Ribokinase-like"/>
</dbReference>
<keyword evidence="6" id="KW-1185">Reference proteome</keyword>
<feature type="domain" description="Carbohydrate kinase PfkB" evidence="4">
    <location>
        <begin position="59"/>
        <end position="317"/>
    </location>
</feature>
<evidence type="ECO:0000313" key="5">
    <source>
        <dbReference type="EMBL" id="MBB4065838.1"/>
    </source>
</evidence>
<name>A0A7W6J8G4_9HYPH</name>
<dbReference type="CDD" id="cd01168">
    <property type="entry name" value="adenosine_kinase"/>
    <property type="match status" value="1"/>
</dbReference>
<protein>
    <submittedName>
        <fullName evidence="5">Sugar/nucleoside kinase (Ribokinase family)</fullName>
    </submittedName>
</protein>
<organism evidence="5 6">
    <name type="scientific">Gellertiella hungarica</name>
    <dbReference type="NCBI Taxonomy" id="1572859"/>
    <lineage>
        <taxon>Bacteria</taxon>
        <taxon>Pseudomonadati</taxon>
        <taxon>Pseudomonadota</taxon>
        <taxon>Alphaproteobacteria</taxon>
        <taxon>Hyphomicrobiales</taxon>
        <taxon>Rhizobiaceae</taxon>
        <taxon>Gellertiella</taxon>
    </lineage>
</organism>
<comment type="similarity">
    <text evidence="1">Belongs to the carbohydrate kinase PfkB family.</text>
</comment>
<dbReference type="AlphaFoldDB" id="A0A7W6J8G4"/>
<dbReference type="SUPFAM" id="SSF53613">
    <property type="entry name" value="Ribokinase-like"/>
    <property type="match status" value="1"/>
</dbReference>
<sequence>MTDTTFDVLTIGNAIVDIIARCDDAFLSDNGITKAAMNLIDAERAELLYSRMGPAIEASGGSAGNTAAGVASFGGKAAYFGKVADDQLGRIFTHDIRAQGVHYATRPKGTFPPTARSMIFVTPDGERSMNTYLGACVELGPEDVEADVVARSKVTYFEGYLWDPPRAKEAIVECCRIAHAHGRETSMTLSDSFCVGRYRSEFLDLMRSGTVDIVFANREETLSLYETEDFDAALTRIAADCKLAAVTMSEEGAMILKGSERIHVPATAIRELTDTTGAGDLFAAGFLYGYTQGRSLEDCGHLGCLAAGIVIQQIGPRPLLSLKDAGVKAGLVVEPA</sequence>
<dbReference type="EMBL" id="JACIEZ010000006">
    <property type="protein sequence ID" value="MBB4065838.1"/>
    <property type="molecule type" value="Genomic_DNA"/>
</dbReference>
<dbReference type="PANTHER" id="PTHR43320">
    <property type="entry name" value="SUGAR KINASE"/>
    <property type="match status" value="1"/>
</dbReference>
<dbReference type="RefSeq" id="WP_183367129.1">
    <property type="nucleotide sequence ID" value="NZ_JACIEZ010000006.1"/>
</dbReference>
<evidence type="ECO:0000313" key="6">
    <source>
        <dbReference type="Proteomes" id="UP000528286"/>
    </source>
</evidence>
<dbReference type="InterPro" id="IPR052700">
    <property type="entry name" value="Carb_kinase_PfkB-like"/>
</dbReference>
<dbReference type="InterPro" id="IPR011611">
    <property type="entry name" value="PfkB_dom"/>
</dbReference>
<accession>A0A7W6J8G4</accession>
<dbReference type="InterPro" id="IPR002173">
    <property type="entry name" value="Carboh/pur_kinase_PfkB_CS"/>
</dbReference>
<dbReference type="Gene3D" id="3.40.1190.20">
    <property type="match status" value="1"/>
</dbReference>
<dbReference type="PANTHER" id="PTHR43320:SF3">
    <property type="entry name" value="CARBOHYDRATE KINASE PFKB DOMAIN-CONTAINING PROTEIN"/>
    <property type="match status" value="1"/>
</dbReference>
<keyword evidence="3 5" id="KW-0418">Kinase</keyword>
<dbReference type="GO" id="GO:0016301">
    <property type="term" value="F:kinase activity"/>
    <property type="evidence" value="ECO:0007669"/>
    <property type="project" value="UniProtKB-KW"/>
</dbReference>
<evidence type="ECO:0000256" key="2">
    <source>
        <dbReference type="ARBA" id="ARBA00022679"/>
    </source>
</evidence>
<comment type="caution">
    <text evidence="5">The sequence shown here is derived from an EMBL/GenBank/DDBJ whole genome shotgun (WGS) entry which is preliminary data.</text>
</comment>
<dbReference type="Proteomes" id="UP000528286">
    <property type="component" value="Unassembled WGS sequence"/>
</dbReference>
<dbReference type="Pfam" id="PF00294">
    <property type="entry name" value="PfkB"/>
    <property type="match status" value="1"/>
</dbReference>
<gene>
    <name evidence="5" type="ORF">GGR23_003046</name>
</gene>
<proteinExistence type="inferred from homology"/>
<dbReference type="PROSITE" id="PS00584">
    <property type="entry name" value="PFKB_KINASES_2"/>
    <property type="match status" value="1"/>
</dbReference>
<evidence type="ECO:0000256" key="3">
    <source>
        <dbReference type="ARBA" id="ARBA00022777"/>
    </source>
</evidence>
<keyword evidence="2" id="KW-0808">Transferase</keyword>
<evidence type="ECO:0000259" key="4">
    <source>
        <dbReference type="Pfam" id="PF00294"/>
    </source>
</evidence>